<dbReference type="SMART" id="SM00354">
    <property type="entry name" value="HTH_LACI"/>
    <property type="match status" value="1"/>
</dbReference>
<name>A0A512BVZ9_9HYPH</name>
<evidence type="ECO:0000313" key="5">
    <source>
        <dbReference type="EMBL" id="GEO16139.1"/>
    </source>
</evidence>
<dbReference type="Gene3D" id="1.10.260.40">
    <property type="entry name" value="lambda repressor-like DNA-binding domains"/>
    <property type="match status" value="1"/>
</dbReference>
<dbReference type="GO" id="GO:0000976">
    <property type="term" value="F:transcription cis-regulatory region binding"/>
    <property type="evidence" value="ECO:0007669"/>
    <property type="project" value="TreeGrafter"/>
</dbReference>
<evidence type="ECO:0000256" key="3">
    <source>
        <dbReference type="ARBA" id="ARBA00023163"/>
    </source>
</evidence>
<accession>A0A512BVZ9</accession>
<dbReference type="Gene3D" id="3.40.50.2300">
    <property type="match status" value="1"/>
</dbReference>
<dbReference type="InterPro" id="IPR010982">
    <property type="entry name" value="Lambda_DNA-bd_dom_sf"/>
</dbReference>
<evidence type="ECO:0000256" key="1">
    <source>
        <dbReference type="ARBA" id="ARBA00023015"/>
    </source>
</evidence>
<organism evidence="5 6">
    <name type="scientific">Microvirga aerophila</name>
    <dbReference type="NCBI Taxonomy" id="670291"/>
    <lineage>
        <taxon>Bacteria</taxon>
        <taxon>Pseudomonadati</taxon>
        <taxon>Pseudomonadota</taxon>
        <taxon>Alphaproteobacteria</taxon>
        <taxon>Hyphomicrobiales</taxon>
        <taxon>Methylobacteriaceae</taxon>
        <taxon>Microvirga</taxon>
    </lineage>
</organism>
<dbReference type="EMBL" id="BJYU01000055">
    <property type="protein sequence ID" value="GEO16139.1"/>
    <property type="molecule type" value="Genomic_DNA"/>
</dbReference>
<keyword evidence="2" id="KW-0238">DNA-binding</keyword>
<evidence type="ECO:0000313" key="6">
    <source>
        <dbReference type="Proteomes" id="UP000321085"/>
    </source>
</evidence>
<dbReference type="PANTHER" id="PTHR30146:SF33">
    <property type="entry name" value="TRANSCRIPTIONAL REGULATOR"/>
    <property type="match status" value="1"/>
</dbReference>
<dbReference type="InterPro" id="IPR000843">
    <property type="entry name" value="HTH_LacI"/>
</dbReference>
<dbReference type="Proteomes" id="UP000321085">
    <property type="component" value="Unassembled WGS sequence"/>
</dbReference>
<dbReference type="InterPro" id="IPR028082">
    <property type="entry name" value="Peripla_BP_I"/>
</dbReference>
<dbReference type="AlphaFoldDB" id="A0A512BVZ9"/>
<evidence type="ECO:0000256" key="2">
    <source>
        <dbReference type="ARBA" id="ARBA00023125"/>
    </source>
</evidence>
<keyword evidence="3" id="KW-0804">Transcription</keyword>
<dbReference type="Pfam" id="PF00356">
    <property type="entry name" value="LacI"/>
    <property type="match status" value="1"/>
</dbReference>
<dbReference type="Pfam" id="PF00532">
    <property type="entry name" value="Peripla_BP_1"/>
    <property type="match status" value="1"/>
</dbReference>
<keyword evidence="1" id="KW-0805">Transcription regulation</keyword>
<dbReference type="GO" id="GO:0003700">
    <property type="term" value="F:DNA-binding transcription factor activity"/>
    <property type="evidence" value="ECO:0007669"/>
    <property type="project" value="TreeGrafter"/>
</dbReference>
<dbReference type="CDD" id="cd01392">
    <property type="entry name" value="HTH_LacI"/>
    <property type="match status" value="1"/>
</dbReference>
<gene>
    <name evidence="5" type="ORF">MAE02_38350</name>
</gene>
<dbReference type="PROSITE" id="PS50932">
    <property type="entry name" value="HTH_LACI_2"/>
    <property type="match status" value="1"/>
</dbReference>
<dbReference type="SUPFAM" id="SSF47413">
    <property type="entry name" value="lambda repressor-like DNA-binding domains"/>
    <property type="match status" value="1"/>
</dbReference>
<reference evidence="5 6" key="1">
    <citation type="submission" date="2019-07" db="EMBL/GenBank/DDBJ databases">
        <title>Whole genome shotgun sequence of Microvirga aerophila NBRC 106136.</title>
        <authorList>
            <person name="Hosoyama A."/>
            <person name="Uohara A."/>
            <person name="Ohji S."/>
            <person name="Ichikawa N."/>
        </authorList>
    </citation>
    <scope>NUCLEOTIDE SEQUENCE [LARGE SCALE GENOMIC DNA]</scope>
    <source>
        <strain evidence="5 6">NBRC 106136</strain>
    </source>
</reference>
<feature type="domain" description="HTH lacI-type" evidence="4">
    <location>
        <begin position="1"/>
        <end position="41"/>
    </location>
</feature>
<comment type="caution">
    <text evidence="5">The sequence shown here is derived from an EMBL/GenBank/DDBJ whole genome shotgun (WGS) entry which is preliminary data.</text>
</comment>
<dbReference type="InterPro" id="IPR001761">
    <property type="entry name" value="Peripla_BP/Lac1_sug-bd_dom"/>
</dbReference>
<protein>
    <recommendedName>
        <fullName evidence="4">HTH lacI-type domain-containing protein</fullName>
    </recommendedName>
</protein>
<evidence type="ECO:0000259" key="4">
    <source>
        <dbReference type="PROSITE" id="PS50932"/>
    </source>
</evidence>
<proteinExistence type="predicted"/>
<keyword evidence="6" id="KW-1185">Reference proteome</keyword>
<dbReference type="SUPFAM" id="SSF53822">
    <property type="entry name" value="Periplasmic binding protein-like I"/>
    <property type="match status" value="1"/>
</dbReference>
<sequence>MTVSNAFQQPGKVRPETRARVLAAATELGYIPNLIAGNLASGRSRVIAAIVPSLRNSNFARMIQGMTDQLEKHGYELLLATADTPEREVKAITTFLGLRVDGLVLTGTGHSRDVRSLLEAARLPVVETWNLDGPYIDMAVGFPIIRPPDKWAS</sequence>
<dbReference type="PANTHER" id="PTHR30146">
    <property type="entry name" value="LACI-RELATED TRANSCRIPTIONAL REPRESSOR"/>
    <property type="match status" value="1"/>
</dbReference>